<dbReference type="GO" id="GO:0003755">
    <property type="term" value="F:peptidyl-prolyl cis-trans isomerase activity"/>
    <property type="evidence" value="ECO:0007669"/>
    <property type="project" value="UniProtKB-UniRule"/>
</dbReference>
<dbReference type="GO" id="GO:0006457">
    <property type="term" value="P:protein folding"/>
    <property type="evidence" value="ECO:0007669"/>
    <property type="project" value="UniProtKB-UniRule"/>
</dbReference>
<dbReference type="AlphaFoldDB" id="V2TBP6"/>
<reference evidence="9 10" key="1">
    <citation type="submission" date="2013-10" db="EMBL/GenBank/DDBJ databases">
        <title>The Genome Sequence of Acinetobacter nectaris CIP 110549.</title>
        <authorList>
            <consortium name="The Broad Institute Genomics Platform"/>
            <consortium name="The Broad Institute Genome Sequencing Center for Infectious Disease"/>
            <person name="Cerqueira G."/>
            <person name="Feldgarden M."/>
            <person name="Courvalin P."/>
            <person name="Grillot-Courvalin C."/>
            <person name="Clermont D."/>
            <person name="Rocha E."/>
            <person name="Yoon E.-J."/>
            <person name="Nemec A."/>
            <person name="Young S.K."/>
            <person name="Zeng Q."/>
            <person name="Gargeya S."/>
            <person name="Fitzgerald M."/>
            <person name="Abouelleil A."/>
            <person name="Alvarado L."/>
            <person name="Berlin A.M."/>
            <person name="Chapman S.B."/>
            <person name="Gainer-Dewar J."/>
            <person name="Goldberg J."/>
            <person name="Gnerre S."/>
            <person name="Griggs A."/>
            <person name="Gujja S."/>
            <person name="Hansen M."/>
            <person name="Howarth C."/>
            <person name="Imamovic A."/>
            <person name="Ireland A."/>
            <person name="Larimer J."/>
            <person name="McCowan C."/>
            <person name="Murphy C."/>
            <person name="Pearson M."/>
            <person name="Poon T.W."/>
            <person name="Priest M."/>
            <person name="Roberts A."/>
            <person name="Saif S."/>
            <person name="Shea T."/>
            <person name="Sykes S."/>
            <person name="Wortman J."/>
            <person name="Nusbaum C."/>
            <person name="Birren B."/>
        </authorList>
    </citation>
    <scope>NUCLEOTIDE SEQUENCE [LARGE SCALE GENOMIC DNA]</scope>
    <source>
        <strain evidence="9 10">CIP 110549</strain>
    </source>
</reference>
<dbReference type="EC" id="5.2.1.8" evidence="7"/>
<dbReference type="SUPFAM" id="SSF109998">
    <property type="entry name" value="Triger factor/SurA peptide-binding domain-like"/>
    <property type="match status" value="1"/>
</dbReference>
<dbReference type="GO" id="GO:0030288">
    <property type="term" value="C:outer membrane-bounded periplasmic space"/>
    <property type="evidence" value="ECO:0007669"/>
    <property type="project" value="InterPro"/>
</dbReference>
<gene>
    <name evidence="7" type="primary">surA</name>
    <name evidence="9" type="ORF">P256_00502</name>
</gene>
<evidence type="ECO:0000256" key="7">
    <source>
        <dbReference type="HAMAP-Rule" id="MF_01183"/>
    </source>
</evidence>
<dbReference type="PROSITE" id="PS01096">
    <property type="entry name" value="PPIC_PPIASE_1"/>
    <property type="match status" value="1"/>
</dbReference>
<feature type="chain" id="PRO_5009022761" description="Chaperone SurA" evidence="7">
    <location>
        <begin position="28"/>
        <end position="445"/>
    </location>
</feature>
<dbReference type="InterPro" id="IPR050280">
    <property type="entry name" value="OMP_Chaperone_SurA"/>
</dbReference>
<dbReference type="GO" id="GO:0050821">
    <property type="term" value="P:protein stabilization"/>
    <property type="evidence" value="ECO:0007669"/>
    <property type="project" value="InterPro"/>
</dbReference>
<dbReference type="HAMAP" id="MF_01183">
    <property type="entry name" value="Chaperone_SurA"/>
    <property type="match status" value="1"/>
</dbReference>
<dbReference type="PANTHER" id="PTHR47637">
    <property type="entry name" value="CHAPERONE SURA"/>
    <property type="match status" value="1"/>
</dbReference>
<dbReference type="GO" id="GO:0051082">
    <property type="term" value="F:unfolded protein binding"/>
    <property type="evidence" value="ECO:0007669"/>
    <property type="project" value="UniProtKB-UniRule"/>
</dbReference>
<comment type="caution">
    <text evidence="9">The sequence shown here is derived from an EMBL/GenBank/DDBJ whole genome shotgun (WGS) entry which is preliminary data.</text>
</comment>
<dbReference type="OrthoDB" id="14196at2"/>
<comment type="function">
    <text evidence="7">Chaperone involved in the correct folding and assembly of outer membrane proteins. Recognizes specific patterns of aromatic residues and the orientation of their side chains, which are found more frequently in integral outer membrane proteins. May act in both early periplasmic and late outer membrane-associated steps of protein maturation.</text>
</comment>
<sequence length="445" mass="49455" precursor="true">MMNQQLKRFFKATTLALLISSSVSVFAATSDEVVAVVGDSAILRSDLDQLSSDLTRQLQAQKLPIPSPQELQQQALSKIILNQAQLELVKRYNIQPSDSEVDAAVLDYANKQGVQTLSDFQNRLDAQFPGAYQAIRQRISQQLAINILRQQQIMSRIHISDQDVTNFLKTPQGQAAIGSQAHLLHLRISGVNGTSPETLTKVANEVKSALTLSNDIPEISRRFTKDGITVEGADMGDRSLADIPAELAARAAAIQTGQTSELIPAQDGIHILKLLDRKASDKKVMIEQYHVRHILIQPSEVLTPEQAKQKIDIIYKRLKAGENFATLASTFSNDPGSAADGGDLGWVTPGTMVPQFEDEMKTTPKGEISQPFQSQFGWHILQVLDTRQQDMTQEYQRRLARQYLGEQQFDTELDGWLRELRANTYVQIKDPSLDRKKSSAIAQTP</sequence>
<protein>
    <recommendedName>
        <fullName evidence="7">Chaperone SurA</fullName>
    </recommendedName>
    <alternativeName>
        <fullName evidence="7">Peptidyl-prolyl cis-trans isomerase SurA</fullName>
        <shortName evidence="7">PPIase SurA</shortName>
        <ecNumber evidence="7">5.2.1.8</ecNumber>
    </alternativeName>
    <alternativeName>
        <fullName evidence="7">Rotamase SurA</fullName>
    </alternativeName>
</protein>
<dbReference type="InterPro" id="IPR027304">
    <property type="entry name" value="Trigger_fact/SurA_dom_sf"/>
</dbReference>
<dbReference type="Pfam" id="PF13616">
    <property type="entry name" value="Rotamase_3"/>
    <property type="match status" value="1"/>
</dbReference>
<dbReference type="Pfam" id="PF09312">
    <property type="entry name" value="SurA_N"/>
    <property type="match status" value="1"/>
</dbReference>
<keyword evidence="2 7" id="KW-0677">Repeat</keyword>
<keyword evidence="3 7" id="KW-0574">Periplasm</keyword>
<evidence type="ECO:0000256" key="4">
    <source>
        <dbReference type="ARBA" id="ARBA00023110"/>
    </source>
</evidence>
<dbReference type="InterPro" id="IPR000297">
    <property type="entry name" value="PPIase_PpiC"/>
</dbReference>
<dbReference type="Pfam" id="PF00639">
    <property type="entry name" value="Rotamase"/>
    <property type="match status" value="1"/>
</dbReference>
<dbReference type="RefSeq" id="WP_023272105.1">
    <property type="nucleotide sequence ID" value="NZ_KI530712.1"/>
</dbReference>
<keyword evidence="10" id="KW-1185">Reference proteome</keyword>
<comment type="catalytic activity">
    <reaction evidence="7">
        <text>[protein]-peptidylproline (omega=180) = [protein]-peptidylproline (omega=0)</text>
        <dbReference type="Rhea" id="RHEA:16237"/>
        <dbReference type="Rhea" id="RHEA-COMP:10747"/>
        <dbReference type="Rhea" id="RHEA-COMP:10748"/>
        <dbReference type="ChEBI" id="CHEBI:83833"/>
        <dbReference type="ChEBI" id="CHEBI:83834"/>
        <dbReference type="EC" id="5.2.1.8"/>
    </reaction>
</comment>
<dbReference type="InterPro" id="IPR023034">
    <property type="entry name" value="PPIase_SurA"/>
</dbReference>
<proteinExistence type="inferred from homology"/>
<evidence type="ECO:0000313" key="10">
    <source>
        <dbReference type="Proteomes" id="UP000023785"/>
    </source>
</evidence>
<comment type="subcellular location">
    <subcellularLocation>
        <location evidence="7">Periplasm</location>
    </subcellularLocation>
    <text evidence="7">Is capable of associating with the outer membrane.</text>
</comment>
<feature type="signal peptide" evidence="7">
    <location>
        <begin position="1"/>
        <end position="27"/>
    </location>
</feature>
<dbReference type="SUPFAM" id="SSF54534">
    <property type="entry name" value="FKBP-like"/>
    <property type="match status" value="2"/>
</dbReference>
<evidence type="ECO:0000313" key="9">
    <source>
        <dbReference type="EMBL" id="ESK40063.1"/>
    </source>
</evidence>
<feature type="domain" description="PpiC" evidence="8">
    <location>
        <begin position="286"/>
        <end position="385"/>
    </location>
</feature>
<name>V2TBP6_9GAMM</name>
<dbReference type="HOGENOM" id="CLU_034646_11_0_6"/>
<dbReference type="InterPro" id="IPR015391">
    <property type="entry name" value="SurA_N"/>
</dbReference>
<dbReference type="PANTHER" id="PTHR47637:SF1">
    <property type="entry name" value="CHAPERONE SURA"/>
    <property type="match status" value="1"/>
</dbReference>
<keyword evidence="1 7" id="KW-0732">Signal</keyword>
<dbReference type="GO" id="GO:0042277">
    <property type="term" value="F:peptide binding"/>
    <property type="evidence" value="ECO:0007669"/>
    <property type="project" value="InterPro"/>
</dbReference>
<organism evidence="9 10">
    <name type="scientific">Acinetobacter nectaris CIP 110549</name>
    <dbReference type="NCBI Taxonomy" id="1392540"/>
    <lineage>
        <taxon>Bacteria</taxon>
        <taxon>Pseudomonadati</taxon>
        <taxon>Pseudomonadota</taxon>
        <taxon>Gammaproteobacteria</taxon>
        <taxon>Moraxellales</taxon>
        <taxon>Moraxellaceae</taxon>
        <taxon>Acinetobacter</taxon>
    </lineage>
</organism>
<evidence type="ECO:0000256" key="2">
    <source>
        <dbReference type="ARBA" id="ARBA00022737"/>
    </source>
</evidence>
<comment type="domain">
    <text evidence="7">The PPIase activity resides only in the second parvulin domain. The N-terminal region and the C-terminal tail are necessary and sufficient for the chaperone activity of SurA. The PPIase activity is dispensable for SurA to function as a chaperone. The N-terminal region and the C-terminal tail are also required for porin recognition.</text>
</comment>
<keyword evidence="4 7" id="KW-0697">Rotamase</keyword>
<keyword evidence="6 7" id="KW-0413">Isomerase</keyword>
<evidence type="ECO:0000256" key="5">
    <source>
        <dbReference type="ARBA" id="ARBA00023186"/>
    </source>
</evidence>
<dbReference type="STRING" id="1392540.P256_00502"/>
<dbReference type="InterPro" id="IPR023058">
    <property type="entry name" value="PPIase_PpiC_CS"/>
</dbReference>
<accession>V2TBP6</accession>
<dbReference type="EMBL" id="AYER01000003">
    <property type="protein sequence ID" value="ESK40063.1"/>
    <property type="molecule type" value="Genomic_DNA"/>
</dbReference>
<feature type="domain" description="PpiC" evidence="8">
    <location>
        <begin position="178"/>
        <end position="276"/>
    </location>
</feature>
<evidence type="ECO:0000256" key="6">
    <source>
        <dbReference type="ARBA" id="ARBA00023235"/>
    </source>
</evidence>
<dbReference type="Proteomes" id="UP000023785">
    <property type="component" value="Unassembled WGS sequence"/>
</dbReference>
<evidence type="ECO:0000259" key="8">
    <source>
        <dbReference type="PROSITE" id="PS50198"/>
    </source>
</evidence>
<dbReference type="InterPro" id="IPR046357">
    <property type="entry name" value="PPIase_dom_sf"/>
</dbReference>
<dbReference type="PATRIC" id="fig|1392540.3.peg.492"/>
<dbReference type="Gene3D" id="1.10.4030.10">
    <property type="entry name" value="Porin chaperone SurA, peptide-binding domain"/>
    <property type="match status" value="1"/>
</dbReference>
<dbReference type="Gene3D" id="3.10.50.40">
    <property type="match status" value="2"/>
</dbReference>
<evidence type="ECO:0000256" key="1">
    <source>
        <dbReference type="ARBA" id="ARBA00022729"/>
    </source>
</evidence>
<dbReference type="GO" id="GO:0043165">
    <property type="term" value="P:Gram-negative-bacterium-type cell outer membrane assembly"/>
    <property type="evidence" value="ECO:0007669"/>
    <property type="project" value="InterPro"/>
</dbReference>
<keyword evidence="5 7" id="KW-0143">Chaperone</keyword>
<evidence type="ECO:0000256" key="3">
    <source>
        <dbReference type="ARBA" id="ARBA00022764"/>
    </source>
</evidence>
<dbReference type="PROSITE" id="PS50198">
    <property type="entry name" value="PPIC_PPIASE_2"/>
    <property type="match status" value="2"/>
</dbReference>
<dbReference type="eggNOG" id="COG0760">
    <property type="taxonomic scope" value="Bacteria"/>
</dbReference>